<dbReference type="EMBL" id="NHZQ01000335">
    <property type="protein sequence ID" value="PSK42275.1"/>
    <property type="molecule type" value="Genomic_DNA"/>
</dbReference>
<evidence type="ECO:0000256" key="1">
    <source>
        <dbReference type="ARBA" id="ARBA00007749"/>
    </source>
</evidence>
<evidence type="ECO:0000256" key="2">
    <source>
        <dbReference type="ARBA" id="ARBA00022723"/>
    </source>
</evidence>
<sequence length="366" mass="39979">MAGEYLVAPKPPPDLNVPSSDSTVKVSCVDSTTYLKLPMGPFLQPDYNGKESLTCPAFGFLIQHPSGKQIMFDLGTRKDWQNLPKTISDKIKELNWSVDIKKNISEVLQENGVDVAGGAISAVIWSHHHWDHVGDMSTFPKSTSLVVGPGFQAQYLPGYPDRADAPVTAEDFKDRTVHEVDVEKDGHGLKIGRFNAFDYFGDGSFYLLDTPGHSVGHMCGLARTTGGAGDRSTFVFMGGDACHHGGEFRPTPYLPLPAELAPSPVGGRAVCPGGLLQKAHRSGSATEPFYLVTEKFAHDLGQCNWSIEGVEEFDAHENVFVLIAHDDHVVGALDLFPKSMNDWYEKGLAKKVKWTFLKDFAGAVEE</sequence>
<evidence type="ECO:0000256" key="3">
    <source>
        <dbReference type="ARBA" id="ARBA00022801"/>
    </source>
</evidence>
<dbReference type="Gene3D" id="3.60.15.10">
    <property type="entry name" value="Ribonuclease Z/Hydroxyacylglutathione hydrolase-like"/>
    <property type="match status" value="1"/>
</dbReference>
<dbReference type="AlphaFoldDB" id="A0A2P7Z234"/>
<keyword evidence="3" id="KW-0378">Hydrolase</keyword>
<dbReference type="CDD" id="cd07730">
    <property type="entry name" value="metallo-hydrolase-like_MBL-fold"/>
    <property type="match status" value="1"/>
</dbReference>
<dbReference type="InterPro" id="IPR051013">
    <property type="entry name" value="MBL_superfamily_lactonases"/>
</dbReference>
<accession>A0A2P7Z234</accession>
<evidence type="ECO:0000259" key="6">
    <source>
        <dbReference type="SMART" id="SM00849"/>
    </source>
</evidence>
<dbReference type="PANTHER" id="PTHR42978:SF5">
    <property type="entry name" value="METALLO-BETA-LACTAMASE DOMAIN-CONTAINING PROTEIN"/>
    <property type="match status" value="1"/>
</dbReference>
<feature type="region of interest" description="Disordered" evidence="5">
    <location>
        <begin position="1"/>
        <end position="20"/>
    </location>
</feature>
<evidence type="ECO:0000256" key="4">
    <source>
        <dbReference type="ARBA" id="ARBA00022833"/>
    </source>
</evidence>
<dbReference type="InterPro" id="IPR036866">
    <property type="entry name" value="RibonucZ/Hydroxyglut_hydro"/>
</dbReference>
<dbReference type="Proteomes" id="UP000243723">
    <property type="component" value="Unassembled WGS sequence"/>
</dbReference>
<dbReference type="SMART" id="SM00849">
    <property type="entry name" value="Lactamase_B"/>
    <property type="match status" value="1"/>
</dbReference>
<dbReference type="SUPFAM" id="SSF56281">
    <property type="entry name" value="Metallo-hydrolase/oxidoreductase"/>
    <property type="match status" value="1"/>
</dbReference>
<evidence type="ECO:0000256" key="5">
    <source>
        <dbReference type="SAM" id="MobiDB-lite"/>
    </source>
</evidence>
<keyword evidence="2" id="KW-0479">Metal-binding</keyword>
<evidence type="ECO:0000313" key="8">
    <source>
        <dbReference type="Proteomes" id="UP000243723"/>
    </source>
</evidence>
<dbReference type="Pfam" id="PF00753">
    <property type="entry name" value="Lactamase_B"/>
    <property type="match status" value="1"/>
</dbReference>
<proteinExistence type="inferred from homology"/>
<dbReference type="GO" id="GO:0016787">
    <property type="term" value="F:hydrolase activity"/>
    <property type="evidence" value="ECO:0007669"/>
    <property type="project" value="UniProtKB-KW"/>
</dbReference>
<evidence type="ECO:0000313" key="7">
    <source>
        <dbReference type="EMBL" id="PSK42275.1"/>
    </source>
</evidence>
<organism evidence="7 8">
    <name type="scientific">Elsinoe australis</name>
    <dbReference type="NCBI Taxonomy" id="40998"/>
    <lineage>
        <taxon>Eukaryota</taxon>
        <taxon>Fungi</taxon>
        <taxon>Dikarya</taxon>
        <taxon>Ascomycota</taxon>
        <taxon>Pezizomycotina</taxon>
        <taxon>Dothideomycetes</taxon>
        <taxon>Dothideomycetidae</taxon>
        <taxon>Myriangiales</taxon>
        <taxon>Elsinoaceae</taxon>
        <taxon>Elsinoe</taxon>
    </lineage>
</organism>
<keyword evidence="4" id="KW-0862">Zinc</keyword>
<dbReference type="InterPro" id="IPR001279">
    <property type="entry name" value="Metallo-B-lactamas"/>
</dbReference>
<protein>
    <recommendedName>
        <fullName evidence="6">Metallo-beta-lactamase domain-containing protein</fullName>
    </recommendedName>
</protein>
<dbReference type="OrthoDB" id="10250730at2759"/>
<dbReference type="GO" id="GO:0046872">
    <property type="term" value="F:metal ion binding"/>
    <property type="evidence" value="ECO:0007669"/>
    <property type="project" value="UniProtKB-KW"/>
</dbReference>
<comment type="caution">
    <text evidence="7">The sequence shown here is derived from an EMBL/GenBank/DDBJ whole genome shotgun (WGS) entry which is preliminary data.</text>
</comment>
<name>A0A2P7Z234_9PEZI</name>
<comment type="similarity">
    <text evidence="1">Belongs to the metallo-beta-lactamase superfamily.</text>
</comment>
<feature type="domain" description="Metallo-beta-lactamase" evidence="6">
    <location>
        <begin position="56"/>
        <end position="274"/>
    </location>
</feature>
<keyword evidence="8" id="KW-1185">Reference proteome</keyword>
<reference evidence="7 8" key="1">
    <citation type="submission" date="2017-05" db="EMBL/GenBank/DDBJ databases">
        <title>Draft genome sequence of Elsinoe australis.</title>
        <authorList>
            <person name="Cheng Q."/>
        </authorList>
    </citation>
    <scope>NUCLEOTIDE SEQUENCE [LARGE SCALE GENOMIC DNA]</scope>
    <source>
        <strain evidence="7 8">NL1</strain>
    </source>
</reference>
<dbReference type="PANTHER" id="PTHR42978">
    <property type="entry name" value="QUORUM-QUENCHING LACTONASE YTNP-RELATED-RELATED"/>
    <property type="match status" value="1"/>
</dbReference>
<gene>
    <name evidence="7" type="ORF">B9Z65_4189</name>
</gene>
<dbReference type="STRING" id="40998.A0A2P7Z234"/>